<dbReference type="GO" id="GO:0034472">
    <property type="term" value="P:snRNA 3'-end processing"/>
    <property type="evidence" value="ECO:0007669"/>
    <property type="project" value="TreeGrafter"/>
</dbReference>
<sequence length="1065" mass="123827">MSSEIDSKNFLNVLKKIPSQKERNNQFKQYEDYIVKQALSLMKSNGSINNNYGKNNKSHSNDIYNENSSSSSNSKLDKQNILGNSITSLKELIGIENGYCWTTYLISWSLNCIKRITGSNSNNDISFLISRNIKYPLINPLISLLSECLIVEPEDQGPGYTNMIMDFFFTYIFDHGNNSKNSVHWVVYHIVKLYPENLLPKIHNYVILSCQNSGFIALSNVIFSQSGSDKIFTFVKSVIDYCNNKCPLQVVDSFVELIDIYNNAIQLNSSQLNSSQLMDWKQYILSYLFTFIVSTPQIVKGIVKNTFKKFGSNTIIKMIVYEYLSKFSKIISTNRAVDPFTNVIEIILLKIFNNDSINFPINKFLYLWFTSFEDLYNASISLTNEFMINENEFYQIKVTIQRKLNELLILLLNTIHNSIILQNNSTSIMSSFRTHVIDLSELLVKRVNESFSENSNIEIILRMLELCATNFGEVSAIKILSHAIKYLSYESPQLESSNVLEEGEELESESDVNYLSYIKIIWKLKIAFELKCPNVLSNCIKNIFEELPNMSDDEIKSLFQKFNLLLEVNDYLPKDHQENSKNIFSNSNQWKQIYQYINHNNVEIVIQSYKLLSKCLPNHILPCEKFQICTTLTTNYFNYLRKRIIYNLPNNSVIKPKNTITNNELIQMFSSIKNCLIRLLENSNYIGPTLDILFQEIFCKVDINPLNESLDIQKMKAYLDEFDDIKKVKKKENYGYSLYEANLLICEQQKTQQENNMTKSTNTVKRILAPSNLTESKKISVYPLDVKKRPGEQLSVLGLNKKINTNKNSLYDENLEKAKKEAQKLNIMIKQSIKESVKWNKFDVCSLITLCFKLSTTINDRKNRNTVFFTKQFVKSLAFIPSSIQQYDDNIPKATLYFDRDIQLNRTVNKNPFIWDILEIIYEDPTLNNYIYDVVKSLLASSIWFWNSPIRQKPNDFLDELNNTKKLMNILRNSQWIPAPLGLSGMIFNEIQGKDICSILMKVWDLLKKSQPNIPPNLKTPTIIEEESYKSSEIVRQILRRDIHKFKNYFPIFYRTNYSSFSSKK</sequence>
<accession>A0A1Y1XGD8</accession>
<evidence type="ECO:0000313" key="4">
    <source>
        <dbReference type="EMBL" id="ORX84829.1"/>
    </source>
</evidence>
<evidence type="ECO:0000313" key="5">
    <source>
        <dbReference type="Proteomes" id="UP000193944"/>
    </source>
</evidence>
<reference evidence="4 5" key="1">
    <citation type="submission" date="2016-08" db="EMBL/GenBank/DDBJ databases">
        <title>A Parts List for Fungal Cellulosomes Revealed by Comparative Genomics.</title>
        <authorList>
            <consortium name="DOE Joint Genome Institute"/>
            <person name="Haitjema C.H."/>
            <person name="Gilmore S.P."/>
            <person name="Henske J.K."/>
            <person name="Solomon K.V."/>
            <person name="De Groot R."/>
            <person name="Kuo A."/>
            <person name="Mondo S.J."/>
            <person name="Salamov A.A."/>
            <person name="Labutti K."/>
            <person name="Zhao Z."/>
            <person name="Chiniquy J."/>
            <person name="Barry K."/>
            <person name="Brewer H.M."/>
            <person name="Purvine S.O."/>
            <person name="Wright A.T."/>
            <person name="Boxma B."/>
            <person name="Van Alen T."/>
            <person name="Hackstein J.H."/>
            <person name="Baker S.E."/>
            <person name="Grigoriev I.V."/>
            <person name="O'Malley M.A."/>
        </authorList>
    </citation>
    <scope>NUCLEOTIDE SEQUENCE [LARGE SCALE GENOMIC DNA]</scope>
    <source>
        <strain evidence="4 5">S4</strain>
    </source>
</reference>
<dbReference type="EMBL" id="MCFG01000045">
    <property type="protein sequence ID" value="ORX84829.1"/>
    <property type="molecule type" value="Genomic_DNA"/>
</dbReference>
<feature type="compositionally biased region" description="Low complexity" evidence="2">
    <location>
        <begin position="61"/>
        <end position="74"/>
    </location>
</feature>
<evidence type="ECO:0000256" key="1">
    <source>
        <dbReference type="SAM" id="Coils"/>
    </source>
</evidence>
<dbReference type="PANTHER" id="PTHR31697">
    <property type="entry name" value="INTEGRATOR COMPLEX SUBUNIT 5"/>
    <property type="match status" value="1"/>
</dbReference>
<dbReference type="PANTHER" id="PTHR31697:SF2">
    <property type="entry name" value="INTEGRATOR COMPLEX SUBUNIT 5"/>
    <property type="match status" value="1"/>
</dbReference>
<dbReference type="Pfam" id="PF14838">
    <property type="entry name" value="INTS5_C"/>
    <property type="match status" value="1"/>
</dbReference>
<dbReference type="InterPro" id="IPR029444">
    <property type="entry name" value="INTS5_C"/>
</dbReference>
<dbReference type="AlphaFoldDB" id="A0A1Y1XGD8"/>
<keyword evidence="5" id="KW-1185">Reference proteome</keyword>
<feature type="domain" description="Integrator complex subunit 5 C-terminal" evidence="3">
    <location>
        <begin position="899"/>
        <end position="1013"/>
    </location>
</feature>
<gene>
    <name evidence="4" type="ORF">BCR32DRAFT_291088</name>
</gene>
<dbReference type="STRING" id="1754192.A0A1Y1XGD8"/>
<comment type="caution">
    <text evidence="4">The sequence shown here is derived from an EMBL/GenBank/DDBJ whole genome shotgun (WGS) entry which is preliminary data.</text>
</comment>
<evidence type="ECO:0000256" key="2">
    <source>
        <dbReference type="SAM" id="MobiDB-lite"/>
    </source>
</evidence>
<dbReference type="GO" id="GO:0032039">
    <property type="term" value="C:integrator complex"/>
    <property type="evidence" value="ECO:0007669"/>
    <property type="project" value="InterPro"/>
</dbReference>
<organism evidence="4 5">
    <name type="scientific">Anaeromyces robustus</name>
    <dbReference type="NCBI Taxonomy" id="1754192"/>
    <lineage>
        <taxon>Eukaryota</taxon>
        <taxon>Fungi</taxon>
        <taxon>Fungi incertae sedis</taxon>
        <taxon>Chytridiomycota</taxon>
        <taxon>Chytridiomycota incertae sedis</taxon>
        <taxon>Neocallimastigomycetes</taxon>
        <taxon>Neocallimastigales</taxon>
        <taxon>Neocallimastigaceae</taxon>
        <taxon>Anaeromyces</taxon>
    </lineage>
</organism>
<name>A0A1Y1XGD8_9FUNG</name>
<feature type="region of interest" description="Disordered" evidence="2">
    <location>
        <begin position="50"/>
        <end position="75"/>
    </location>
</feature>
<proteinExistence type="predicted"/>
<dbReference type="InterPro" id="IPR040316">
    <property type="entry name" value="INTS5"/>
</dbReference>
<evidence type="ECO:0000259" key="3">
    <source>
        <dbReference type="Pfam" id="PF14838"/>
    </source>
</evidence>
<feature type="coiled-coil region" evidence="1">
    <location>
        <begin position="808"/>
        <end position="835"/>
    </location>
</feature>
<dbReference type="Proteomes" id="UP000193944">
    <property type="component" value="Unassembled WGS sequence"/>
</dbReference>
<reference evidence="4 5" key="2">
    <citation type="submission" date="2016-08" db="EMBL/GenBank/DDBJ databases">
        <title>Pervasive Adenine N6-methylation of Active Genes in Fungi.</title>
        <authorList>
            <consortium name="DOE Joint Genome Institute"/>
            <person name="Mondo S.J."/>
            <person name="Dannebaum R.O."/>
            <person name="Kuo R.C."/>
            <person name="Labutti K."/>
            <person name="Haridas S."/>
            <person name="Kuo A."/>
            <person name="Salamov A."/>
            <person name="Ahrendt S.R."/>
            <person name="Lipzen A."/>
            <person name="Sullivan W."/>
            <person name="Andreopoulos W.B."/>
            <person name="Clum A."/>
            <person name="Lindquist E."/>
            <person name="Daum C."/>
            <person name="Ramamoorthy G.K."/>
            <person name="Gryganskyi A."/>
            <person name="Culley D."/>
            <person name="Magnuson J.K."/>
            <person name="James T.Y."/>
            <person name="O'Malley M.A."/>
            <person name="Stajich J.E."/>
            <person name="Spatafora J.W."/>
            <person name="Visel A."/>
            <person name="Grigoriev I.V."/>
        </authorList>
    </citation>
    <scope>NUCLEOTIDE SEQUENCE [LARGE SCALE GENOMIC DNA]</scope>
    <source>
        <strain evidence="4 5">S4</strain>
    </source>
</reference>
<keyword evidence="1" id="KW-0175">Coiled coil</keyword>
<protein>
    <recommendedName>
        <fullName evidence="3">Integrator complex subunit 5 C-terminal domain-containing protein</fullName>
    </recommendedName>
</protein>
<dbReference type="OrthoDB" id="2129231at2759"/>